<evidence type="ECO:0000259" key="2">
    <source>
        <dbReference type="PROSITE" id="PS50879"/>
    </source>
</evidence>
<dbReference type="Gene3D" id="3.60.10.10">
    <property type="entry name" value="Endonuclease/exonuclease/phosphatase"/>
    <property type="match status" value="1"/>
</dbReference>
<dbReference type="PANTHER" id="PTHR36688">
    <property type="entry name" value="ENDO/EXONUCLEASE/PHOSPHATASE DOMAIN-CONTAINING PROTEIN"/>
    <property type="match status" value="1"/>
</dbReference>
<dbReference type="CDD" id="cd09276">
    <property type="entry name" value="Rnase_HI_RT_non_LTR"/>
    <property type="match status" value="1"/>
</dbReference>
<keyword evidence="4" id="KW-1185">Reference proteome</keyword>
<feature type="domain" description="RNase H type-1" evidence="2">
    <location>
        <begin position="493"/>
        <end position="636"/>
    </location>
</feature>
<reference evidence="3 4" key="1">
    <citation type="submission" date="2019-07" db="EMBL/GenBank/DDBJ databases">
        <title>Draft genome assembly of a fouling barnacle, Amphibalanus amphitrite (Darwin, 1854): The first reference genome for Thecostraca.</title>
        <authorList>
            <person name="Kim W."/>
        </authorList>
    </citation>
    <scope>NUCLEOTIDE SEQUENCE [LARGE SCALE GENOMIC DNA]</scope>
    <source>
        <strain evidence="3">SNU_AA5</strain>
        <tissue evidence="3">Soma without cirri and trophi</tissue>
    </source>
</reference>
<organism evidence="3 4">
    <name type="scientific">Amphibalanus amphitrite</name>
    <name type="common">Striped barnacle</name>
    <name type="synonym">Balanus amphitrite</name>
    <dbReference type="NCBI Taxonomy" id="1232801"/>
    <lineage>
        <taxon>Eukaryota</taxon>
        <taxon>Metazoa</taxon>
        <taxon>Ecdysozoa</taxon>
        <taxon>Arthropoda</taxon>
        <taxon>Crustacea</taxon>
        <taxon>Multicrustacea</taxon>
        <taxon>Cirripedia</taxon>
        <taxon>Thoracica</taxon>
        <taxon>Thoracicalcarea</taxon>
        <taxon>Balanomorpha</taxon>
        <taxon>Balanoidea</taxon>
        <taxon>Balanidae</taxon>
        <taxon>Amphibalaninae</taxon>
        <taxon>Amphibalanus</taxon>
    </lineage>
</organism>
<protein>
    <submittedName>
        <fullName evidence="3">Ribonuclease H</fullName>
    </submittedName>
</protein>
<dbReference type="PROSITE" id="PS50879">
    <property type="entry name" value="RNASE_H_1"/>
    <property type="match status" value="1"/>
</dbReference>
<accession>A0A6A4X3G6</accession>
<dbReference type="Gene3D" id="3.30.420.10">
    <property type="entry name" value="Ribonuclease H-like superfamily/Ribonuclease H"/>
    <property type="match status" value="1"/>
</dbReference>
<dbReference type="GO" id="GO:0004523">
    <property type="term" value="F:RNA-DNA hybrid ribonuclease activity"/>
    <property type="evidence" value="ECO:0007669"/>
    <property type="project" value="InterPro"/>
</dbReference>
<comment type="caution">
    <text evidence="3">The sequence shown here is derived from an EMBL/GenBank/DDBJ whole genome shotgun (WGS) entry which is preliminary data.</text>
</comment>
<dbReference type="InterPro" id="IPR036691">
    <property type="entry name" value="Endo/exonu/phosph_ase_sf"/>
</dbReference>
<dbReference type="EMBL" id="VIIS01000069">
    <property type="protein sequence ID" value="KAF0313817.1"/>
    <property type="molecule type" value="Genomic_DNA"/>
</dbReference>
<dbReference type="SUPFAM" id="SSF53098">
    <property type="entry name" value="Ribonuclease H-like"/>
    <property type="match status" value="1"/>
</dbReference>
<dbReference type="GO" id="GO:0003676">
    <property type="term" value="F:nucleic acid binding"/>
    <property type="evidence" value="ECO:0007669"/>
    <property type="project" value="InterPro"/>
</dbReference>
<dbReference type="InterPro" id="IPR012337">
    <property type="entry name" value="RNaseH-like_sf"/>
</dbReference>
<dbReference type="InterPro" id="IPR002156">
    <property type="entry name" value="RNaseH_domain"/>
</dbReference>
<dbReference type="SUPFAM" id="SSF56219">
    <property type="entry name" value="DNase I-like"/>
    <property type="match status" value="1"/>
</dbReference>
<dbReference type="InterPro" id="IPR036397">
    <property type="entry name" value="RNaseH_sf"/>
</dbReference>
<name>A0A6A4X3G6_AMPAM</name>
<dbReference type="AlphaFoldDB" id="A0A6A4X3G6"/>
<feature type="region of interest" description="Disordered" evidence="1">
    <location>
        <begin position="346"/>
        <end position="377"/>
    </location>
</feature>
<gene>
    <name evidence="3" type="primary">rnhA_30</name>
    <name evidence="3" type="ORF">FJT64_015672</name>
</gene>
<dbReference type="InterPro" id="IPR052560">
    <property type="entry name" value="RdDP_mobile_element"/>
</dbReference>
<dbReference type="Pfam" id="PF14529">
    <property type="entry name" value="Exo_endo_phos_2"/>
    <property type="match status" value="1"/>
</dbReference>
<dbReference type="InterPro" id="IPR005135">
    <property type="entry name" value="Endo/exonuclease/phosphatase"/>
</dbReference>
<feature type="region of interest" description="Disordered" evidence="1">
    <location>
        <begin position="1"/>
        <end position="36"/>
    </location>
</feature>
<proteinExistence type="predicted"/>
<sequence length="782" mass="85180">MEAGPEGESGSAQEGIGTRQRPAARPPPTPKGQGGVLTLVRDDIPYSVNPSVYRPTRPDPNTYCVSVTVHASKTLGLSVYNIYAPPARWTTGQGTQEQGFQPDGIRLEHPAVVCGDFNAHSLSWDVYQPETALGEAIEDWAVDNGMTILNDGGCTRQNPSTGGVSAPDVSLASRDLLRSRDVTWVTQRGIGSDHLPILVTLSSSVQRPRREGRGRFSHRSADWPKFREELDQLINAWSAQPTSLNEAANRLAATILRAARASIPFGNGRGRRPPFWNQVCQDAADRREEARVAASRSRSRADVLRYQEERATADKVVDQERTAFFRQKAAELKPDGDMWHLIRTMDGRRPPAKPAVTISRPGTEGQPAQPTRPAVTDKEKAELFCQAYAQVSRLPKDKTSDQSIKIEARRATSQTCCNGGRDAFCSPFSRRELLLGIRKLRKGRSPGVDQGAPPWHHCGDAVRFVLDLPQPTRRTDQPEKRKEAALAALALVPDPDCTIWSDGSAKEGTIQGGGGAILELHREGRTIECVAPAGRVCSSMRAELVAMTEALTRLQELPAPSRALIKRVLLCTDSRSGLQLLSRGPDDQQSAIGQRVWGLIDALTAAGTDITLHWVPGHADLAGNEAADRLANQAAADCAQEEAPIDLPSARTAIRRWTSELASARAQRHPHRDPTPSHDELDRWGQVTLSQLRTGYCPLVRATAHRLGLVADSTCRACGEEEEDVEHLLVGCPAHVAARAGFWGHCPTLEEVFSGPAEHVINFLRRVGRVQVATDPPPPAAP</sequence>
<dbReference type="PANTHER" id="PTHR36688:SF2">
    <property type="entry name" value="ENDONUCLEASE_EXONUCLEASE_PHOSPHATASE DOMAIN-CONTAINING PROTEIN"/>
    <property type="match status" value="1"/>
</dbReference>
<evidence type="ECO:0000313" key="4">
    <source>
        <dbReference type="Proteomes" id="UP000440578"/>
    </source>
</evidence>
<dbReference type="Proteomes" id="UP000440578">
    <property type="component" value="Unassembled WGS sequence"/>
</dbReference>
<evidence type="ECO:0000313" key="3">
    <source>
        <dbReference type="EMBL" id="KAF0313817.1"/>
    </source>
</evidence>
<evidence type="ECO:0000256" key="1">
    <source>
        <dbReference type="SAM" id="MobiDB-lite"/>
    </source>
</evidence>
<dbReference type="Pfam" id="PF00075">
    <property type="entry name" value="RNase_H"/>
    <property type="match status" value="1"/>
</dbReference>
<dbReference type="OrthoDB" id="6381169at2759"/>